<protein>
    <submittedName>
        <fullName evidence="2">Uncharacterized protein</fullName>
    </submittedName>
</protein>
<proteinExistence type="predicted"/>
<organism evidence="2 3">
    <name type="scientific">Sphingobacterium tabacisoli</name>
    <dbReference type="NCBI Taxonomy" id="2044855"/>
    <lineage>
        <taxon>Bacteria</taxon>
        <taxon>Pseudomonadati</taxon>
        <taxon>Bacteroidota</taxon>
        <taxon>Sphingobacteriia</taxon>
        <taxon>Sphingobacteriales</taxon>
        <taxon>Sphingobacteriaceae</taxon>
        <taxon>Sphingobacterium</taxon>
    </lineage>
</organism>
<sequence>MTKFKIRSIVGNVFVTYVLFPAFYIKDYWSNLVSQDYQGKYFRSDSLWHYLDRIFNGFFLFSTVLLIASLLPYHLIKYYKLYKIQDKYYLKSLIVYITINVLLVCITGYGGLFLTSIGGGDNDVPFIVTLVVFSTITHGFLYLVIDRYRFEKTE</sequence>
<keyword evidence="1" id="KW-1133">Transmembrane helix</keyword>
<dbReference type="EMBL" id="JBHULD010000018">
    <property type="protein sequence ID" value="MFD2556059.1"/>
    <property type="molecule type" value="Genomic_DNA"/>
</dbReference>
<feature type="transmembrane region" description="Helical" evidence="1">
    <location>
        <begin position="9"/>
        <end position="25"/>
    </location>
</feature>
<feature type="transmembrane region" description="Helical" evidence="1">
    <location>
        <begin position="124"/>
        <end position="145"/>
    </location>
</feature>
<keyword evidence="1" id="KW-0812">Transmembrane</keyword>
<keyword evidence="1" id="KW-0472">Membrane</keyword>
<reference evidence="3" key="1">
    <citation type="journal article" date="2019" name="Int. J. Syst. Evol. Microbiol.">
        <title>The Global Catalogue of Microorganisms (GCM) 10K type strain sequencing project: providing services to taxonomists for standard genome sequencing and annotation.</title>
        <authorList>
            <consortium name="The Broad Institute Genomics Platform"/>
            <consortium name="The Broad Institute Genome Sequencing Center for Infectious Disease"/>
            <person name="Wu L."/>
            <person name="Ma J."/>
        </authorList>
    </citation>
    <scope>NUCLEOTIDE SEQUENCE [LARGE SCALE GENOMIC DNA]</scope>
    <source>
        <strain evidence="3">KCTC 52298</strain>
    </source>
</reference>
<comment type="caution">
    <text evidence="2">The sequence shown here is derived from an EMBL/GenBank/DDBJ whole genome shotgun (WGS) entry which is preliminary data.</text>
</comment>
<feature type="transmembrane region" description="Helical" evidence="1">
    <location>
        <begin position="88"/>
        <end position="112"/>
    </location>
</feature>
<accession>A0ABW5L5Q5</accession>
<evidence type="ECO:0000313" key="3">
    <source>
        <dbReference type="Proteomes" id="UP001597440"/>
    </source>
</evidence>
<dbReference type="Proteomes" id="UP001597440">
    <property type="component" value="Unassembled WGS sequence"/>
</dbReference>
<name>A0ABW5L5Q5_9SPHI</name>
<feature type="transmembrane region" description="Helical" evidence="1">
    <location>
        <begin position="54"/>
        <end position="76"/>
    </location>
</feature>
<evidence type="ECO:0000256" key="1">
    <source>
        <dbReference type="SAM" id="Phobius"/>
    </source>
</evidence>
<dbReference type="RefSeq" id="WP_210352863.1">
    <property type="nucleotide sequence ID" value="NZ_JAEQMU010000001.1"/>
</dbReference>
<gene>
    <name evidence="2" type="ORF">ACFSQW_16825</name>
</gene>
<evidence type="ECO:0000313" key="2">
    <source>
        <dbReference type="EMBL" id="MFD2556059.1"/>
    </source>
</evidence>
<keyword evidence="3" id="KW-1185">Reference proteome</keyword>